<reference evidence="3" key="1">
    <citation type="submission" date="2020-11" db="EMBL/GenBank/DDBJ databases">
        <title>Azospira inquinata sp. nov.</title>
        <authorList>
            <person name="Moe W.M."/>
            <person name="Mikes M.C."/>
        </authorList>
    </citation>
    <scope>NUCLEOTIDE SEQUENCE</scope>
    <source>
        <strain evidence="3">Azo-3</strain>
    </source>
</reference>
<dbReference type="RefSeq" id="WP_216178439.1">
    <property type="nucleotide sequence ID" value="NZ_CP064782.1"/>
</dbReference>
<dbReference type="Proteomes" id="UP000683428">
    <property type="component" value="Chromosome"/>
</dbReference>
<evidence type="ECO:0000313" key="3">
    <source>
        <dbReference type="EMBL" id="QWT49211.1"/>
    </source>
</evidence>
<evidence type="ECO:0000313" key="4">
    <source>
        <dbReference type="Proteomes" id="UP000683428"/>
    </source>
</evidence>
<sequence>MMILVVLLVAVLAFASGAKTKGEKGESQKGEGRYVPKGILTANEQEFFNRLKTALPFQVFPQVAMGALMEPVGDRKGKEFWSARGSIAQKIVDFVVVDDQFKVLALVELDDRTHSQTKDAKRDELTAQAGYRTLRYSSKAKPSMEQLRQDFGVAAPQASAA</sequence>
<evidence type="ECO:0000259" key="2">
    <source>
        <dbReference type="Pfam" id="PF10881"/>
    </source>
</evidence>
<gene>
    <name evidence="3" type="ORF">Azoinq_00900</name>
</gene>
<dbReference type="InterPro" id="IPR024402">
    <property type="entry name" value="DUF2726"/>
</dbReference>
<keyword evidence="4" id="KW-1185">Reference proteome</keyword>
<protein>
    <submittedName>
        <fullName evidence="3">DUF2726 domain-containing protein</fullName>
    </submittedName>
</protein>
<dbReference type="KEGG" id="aiq:Azoinq_00900"/>
<feature type="signal peptide" evidence="1">
    <location>
        <begin position="1"/>
        <end position="18"/>
    </location>
</feature>
<evidence type="ECO:0000256" key="1">
    <source>
        <dbReference type="SAM" id="SignalP"/>
    </source>
</evidence>
<organism evidence="3 4">
    <name type="scientific">Azospira inquinata</name>
    <dbReference type="NCBI Taxonomy" id="2785627"/>
    <lineage>
        <taxon>Bacteria</taxon>
        <taxon>Pseudomonadati</taxon>
        <taxon>Pseudomonadota</taxon>
        <taxon>Betaproteobacteria</taxon>
        <taxon>Rhodocyclales</taxon>
        <taxon>Rhodocyclaceae</taxon>
        <taxon>Azospira</taxon>
    </lineage>
</organism>
<dbReference type="AlphaFoldDB" id="A0A975SNB3"/>
<keyword evidence="1" id="KW-0732">Signal</keyword>
<dbReference type="Pfam" id="PF10881">
    <property type="entry name" value="DUF2726"/>
    <property type="match status" value="1"/>
</dbReference>
<feature type="domain" description="DUF2726" evidence="2">
    <location>
        <begin position="39"/>
        <end position="151"/>
    </location>
</feature>
<dbReference type="EMBL" id="CP064782">
    <property type="protein sequence ID" value="QWT49211.1"/>
    <property type="molecule type" value="Genomic_DNA"/>
</dbReference>
<name>A0A975SNB3_9RHOO</name>
<feature type="chain" id="PRO_5037286600" evidence="1">
    <location>
        <begin position="19"/>
        <end position="161"/>
    </location>
</feature>
<accession>A0A975SNB3</accession>
<proteinExistence type="predicted"/>